<evidence type="ECO:0000256" key="6">
    <source>
        <dbReference type="SAM" id="Phobius"/>
    </source>
</evidence>
<dbReference type="SUPFAM" id="SSF103481">
    <property type="entry name" value="Multidrug resistance efflux transporter EmrE"/>
    <property type="match status" value="2"/>
</dbReference>
<dbReference type="Proteomes" id="UP000076625">
    <property type="component" value="Unassembled WGS sequence"/>
</dbReference>
<evidence type="ECO:0000256" key="4">
    <source>
        <dbReference type="ARBA" id="ARBA00022989"/>
    </source>
</evidence>
<feature type="transmembrane region" description="Helical" evidence="6">
    <location>
        <begin position="91"/>
        <end position="110"/>
    </location>
</feature>
<keyword evidence="4 6" id="KW-1133">Transmembrane helix</keyword>
<gene>
    <name evidence="8" type="ORF">AVW16_07405</name>
</gene>
<comment type="subcellular location">
    <subcellularLocation>
        <location evidence="1">Membrane</location>
        <topology evidence="1">Multi-pass membrane protein</topology>
    </subcellularLocation>
</comment>
<accession>A0A165FQV4</accession>
<dbReference type="GO" id="GO:0016020">
    <property type="term" value="C:membrane"/>
    <property type="evidence" value="ECO:0007669"/>
    <property type="project" value="UniProtKB-SubCell"/>
</dbReference>
<evidence type="ECO:0000313" key="8">
    <source>
        <dbReference type="EMBL" id="KZE33935.1"/>
    </source>
</evidence>
<evidence type="ECO:0000256" key="2">
    <source>
        <dbReference type="ARBA" id="ARBA00007362"/>
    </source>
</evidence>
<keyword evidence="5 6" id="KW-0472">Membrane</keyword>
<proteinExistence type="inferred from homology"/>
<dbReference type="InterPro" id="IPR000620">
    <property type="entry name" value="EamA_dom"/>
</dbReference>
<dbReference type="AlphaFoldDB" id="A0A165FQV4"/>
<evidence type="ECO:0000313" key="9">
    <source>
        <dbReference type="Proteomes" id="UP000076625"/>
    </source>
</evidence>
<comment type="similarity">
    <text evidence="2">Belongs to the EamA transporter family.</text>
</comment>
<feature type="domain" description="EamA" evidence="7">
    <location>
        <begin position="142"/>
        <end position="271"/>
    </location>
</feature>
<feature type="domain" description="EamA" evidence="7">
    <location>
        <begin position="8"/>
        <end position="129"/>
    </location>
</feature>
<reference evidence="9" key="1">
    <citation type="submission" date="2016-01" db="EMBL/GenBank/DDBJ databases">
        <title>Draft genome of Chromobacterium sp. F49.</title>
        <authorList>
            <person name="Hong K.W."/>
        </authorList>
    </citation>
    <scope>NUCLEOTIDE SEQUENCE [LARGE SCALE GENOMIC DNA]</scope>
    <source>
        <strain evidence="9">CN10</strain>
    </source>
</reference>
<feature type="transmembrane region" description="Helical" evidence="6">
    <location>
        <begin position="142"/>
        <end position="160"/>
    </location>
</feature>
<keyword evidence="3 6" id="KW-0812">Transmembrane</keyword>
<dbReference type="PANTHER" id="PTHR32322">
    <property type="entry name" value="INNER MEMBRANE TRANSPORTER"/>
    <property type="match status" value="1"/>
</dbReference>
<dbReference type="STRING" id="1452487.AVW16_07405"/>
<evidence type="ECO:0000256" key="5">
    <source>
        <dbReference type="ARBA" id="ARBA00023136"/>
    </source>
</evidence>
<evidence type="ECO:0000256" key="1">
    <source>
        <dbReference type="ARBA" id="ARBA00004141"/>
    </source>
</evidence>
<name>A0A165FQV4_9NEIS</name>
<evidence type="ECO:0000259" key="7">
    <source>
        <dbReference type="Pfam" id="PF00892"/>
    </source>
</evidence>
<dbReference type="PANTHER" id="PTHR32322:SF2">
    <property type="entry name" value="EAMA DOMAIN-CONTAINING PROTEIN"/>
    <property type="match status" value="1"/>
</dbReference>
<dbReference type="Pfam" id="PF00892">
    <property type="entry name" value="EamA"/>
    <property type="match status" value="2"/>
</dbReference>
<protein>
    <submittedName>
        <fullName evidence="8">Permease</fullName>
    </submittedName>
</protein>
<feature type="transmembrane region" description="Helical" evidence="6">
    <location>
        <begin position="172"/>
        <end position="190"/>
    </location>
</feature>
<feature type="transmembrane region" description="Helical" evidence="6">
    <location>
        <begin position="202"/>
        <end position="219"/>
    </location>
</feature>
<sequence>MLRNPIHAAAGAILLWASLATLGALTKTLPPFFVVGVSLCIGSLLALPRLKEWKVPAGTLAVGLYGLFGYHFLLFFAFRHAPAMEANLLNYLWPLLIVLLAPLLVPGTMLTRRHIVGGLLGFVGAGLIVSGGRLAFDSASAFGYGLAIAAALVWSTYSLLTKRLPPFPTGAVGGFCLLSGLLSLACHALFEPAVAPSAGQWASLVGLGVGPMGGAFFLWDRAMKDGDPRQIGALSYTTPMLSTLLLVASGEGRLTPLTGVAICLILGGALLGTVDRRLLKTLRRHRA</sequence>
<dbReference type="OrthoDB" id="7065924at2"/>
<feature type="transmembrane region" description="Helical" evidence="6">
    <location>
        <begin position="57"/>
        <end position="79"/>
    </location>
</feature>
<comment type="caution">
    <text evidence="8">The sequence shown here is derived from an EMBL/GenBank/DDBJ whole genome shotgun (WGS) entry which is preliminary data.</text>
</comment>
<dbReference type="InterPro" id="IPR050638">
    <property type="entry name" value="AA-Vitamin_Transporters"/>
</dbReference>
<dbReference type="EMBL" id="LQQU01000011">
    <property type="protein sequence ID" value="KZE33935.1"/>
    <property type="molecule type" value="Genomic_DNA"/>
</dbReference>
<keyword evidence="9" id="KW-1185">Reference proteome</keyword>
<feature type="transmembrane region" description="Helical" evidence="6">
    <location>
        <begin position="117"/>
        <end position="136"/>
    </location>
</feature>
<feature type="transmembrane region" description="Helical" evidence="6">
    <location>
        <begin position="254"/>
        <end position="274"/>
    </location>
</feature>
<dbReference type="InterPro" id="IPR037185">
    <property type="entry name" value="EmrE-like"/>
</dbReference>
<organism evidence="8 9">
    <name type="scientific">Crenobacter luteus</name>
    <dbReference type="NCBI Taxonomy" id="1452487"/>
    <lineage>
        <taxon>Bacteria</taxon>
        <taxon>Pseudomonadati</taxon>
        <taxon>Pseudomonadota</taxon>
        <taxon>Betaproteobacteria</taxon>
        <taxon>Neisseriales</taxon>
        <taxon>Neisseriaceae</taxon>
        <taxon>Crenobacter</taxon>
    </lineage>
</organism>
<evidence type="ECO:0000256" key="3">
    <source>
        <dbReference type="ARBA" id="ARBA00022692"/>
    </source>
</evidence>